<dbReference type="Pfam" id="PF22594">
    <property type="entry name" value="GTP-eEF1A_C"/>
    <property type="match status" value="1"/>
</dbReference>
<dbReference type="NCBIfam" id="NF003478">
    <property type="entry name" value="PRK05124.1"/>
    <property type="match status" value="1"/>
</dbReference>
<dbReference type="InterPro" id="IPR044138">
    <property type="entry name" value="CysN_II"/>
</dbReference>
<dbReference type="NCBIfam" id="TIGR00231">
    <property type="entry name" value="small_GTP"/>
    <property type="match status" value="1"/>
</dbReference>
<dbReference type="PANTHER" id="PTHR23115">
    <property type="entry name" value="TRANSLATION FACTOR"/>
    <property type="match status" value="1"/>
</dbReference>
<dbReference type="InterPro" id="IPR009000">
    <property type="entry name" value="Transl_B-barrel_sf"/>
</dbReference>
<dbReference type="GO" id="GO:0005524">
    <property type="term" value="F:ATP binding"/>
    <property type="evidence" value="ECO:0007669"/>
    <property type="project" value="UniProtKB-KW"/>
</dbReference>
<keyword evidence="4" id="KW-0547">Nucleotide-binding</keyword>
<evidence type="ECO:0000256" key="4">
    <source>
        <dbReference type="ARBA" id="ARBA00022741"/>
    </source>
</evidence>
<feature type="domain" description="Tr-type G" evidence="7">
    <location>
        <begin position="7"/>
        <end position="220"/>
    </location>
</feature>
<dbReference type="InterPro" id="IPR041757">
    <property type="entry name" value="CysN_GTP-bd"/>
</dbReference>
<dbReference type="SUPFAM" id="SSF50447">
    <property type="entry name" value="Translation proteins"/>
    <property type="match status" value="1"/>
</dbReference>
<dbReference type="InterPro" id="IPR009001">
    <property type="entry name" value="Transl_elong_EF1A/Init_IF2_C"/>
</dbReference>
<evidence type="ECO:0000256" key="2">
    <source>
        <dbReference type="ARBA" id="ARBA00022679"/>
    </source>
</evidence>
<proteinExistence type="predicted"/>
<dbReference type="FunFam" id="3.40.50.300:FF:000119">
    <property type="entry name" value="Sulfate adenylyltransferase subunit 1"/>
    <property type="match status" value="1"/>
</dbReference>
<dbReference type="GO" id="GO:0006790">
    <property type="term" value="P:sulfur compound metabolic process"/>
    <property type="evidence" value="ECO:0007669"/>
    <property type="project" value="InterPro"/>
</dbReference>
<evidence type="ECO:0000256" key="1">
    <source>
        <dbReference type="ARBA" id="ARBA00012391"/>
    </source>
</evidence>
<evidence type="ECO:0000256" key="3">
    <source>
        <dbReference type="ARBA" id="ARBA00022695"/>
    </source>
</evidence>
<accession>A0A1M7Z373</accession>
<keyword evidence="2 8" id="KW-0808">Transferase</keyword>
<dbReference type="CDD" id="cd03695">
    <property type="entry name" value="CysN_NodQ_II"/>
    <property type="match status" value="1"/>
</dbReference>
<dbReference type="InterPro" id="IPR031157">
    <property type="entry name" value="G_TR_CS"/>
</dbReference>
<dbReference type="SUPFAM" id="SSF50465">
    <property type="entry name" value="EF-Tu/eEF-1alpha/eIF2-gamma C-terminal domain"/>
    <property type="match status" value="1"/>
</dbReference>
<protein>
    <recommendedName>
        <fullName evidence="1">sulfate adenylyltransferase</fullName>
        <ecNumber evidence="1">2.7.7.4</ecNumber>
    </recommendedName>
</protein>
<keyword evidence="3 8" id="KW-0548">Nucleotidyltransferase</keyword>
<dbReference type="CDD" id="cd04095">
    <property type="entry name" value="CysN_NoDQ_III"/>
    <property type="match status" value="1"/>
</dbReference>
<dbReference type="Pfam" id="PF00009">
    <property type="entry name" value="GTP_EFTU"/>
    <property type="match status" value="1"/>
</dbReference>
<dbReference type="GO" id="GO:0005525">
    <property type="term" value="F:GTP binding"/>
    <property type="evidence" value="ECO:0007669"/>
    <property type="project" value="UniProtKB-KW"/>
</dbReference>
<dbReference type="InterPro" id="IPR011779">
    <property type="entry name" value="SO4_adenylTrfase_lsu"/>
</dbReference>
<dbReference type="GO" id="GO:0004781">
    <property type="term" value="F:sulfate adenylyltransferase (ATP) activity"/>
    <property type="evidence" value="ECO:0007669"/>
    <property type="project" value="UniProtKB-EC"/>
</dbReference>
<evidence type="ECO:0000256" key="5">
    <source>
        <dbReference type="ARBA" id="ARBA00022840"/>
    </source>
</evidence>
<reference evidence="9" key="1">
    <citation type="submission" date="2016-12" db="EMBL/GenBank/DDBJ databases">
        <authorList>
            <person name="Varghese N."/>
            <person name="Submissions S."/>
        </authorList>
    </citation>
    <scope>NUCLEOTIDE SEQUENCE [LARGE SCALE GENOMIC DNA]</scope>
    <source>
        <strain evidence="9">DSM 25035</strain>
    </source>
</reference>
<dbReference type="EMBL" id="FRXN01000001">
    <property type="protein sequence ID" value="SHO59407.1"/>
    <property type="molecule type" value="Genomic_DNA"/>
</dbReference>
<evidence type="ECO:0000259" key="7">
    <source>
        <dbReference type="PROSITE" id="PS51722"/>
    </source>
</evidence>
<dbReference type="CDD" id="cd04166">
    <property type="entry name" value="CysN_ATPS"/>
    <property type="match status" value="1"/>
</dbReference>
<dbReference type="PROSITE" id="PS51722">
    <property type="entry name" value="G_TR_2"/>
    <property type="match status" value="1"/>
</dbReference>
<dbReference type="SUPFAM" id="SSF52540">
    <property type="entry name" value="P-loop containing nucleoside triphosphate hydrolases"/>
    <property type="match status" value="1"/>
</dbReference>
<dbReference type="InterPro" id="IPR050100">
    <property type="entry name" value="TRAFAC_GTPase_members"/>
</dbReference>
<dbReference type="InterPro" id="IPR000795">
    <property type="entry name" value="T_Tr_GTP-bd_dom"/>
</dbReference>
<dbReference type="RefSeq" id="WP_073569747.1">
    <property type="nucleotide sequence ID" value="NZ_FRXN01000001.1"/>
</dbReference>
<dbReference type="STRING" id="1073327.SAMN04488108_0043"/>
<dbReference type="Gene3D" id="3.40.50.300">
    <property type="entry name" value="P-loop containing nucleotide triphosphate hydrolases"/>
    <property type="match status" value="1"/>
</dbReference>
<dbReference type="NCBIfam" id="TIGR02034">
    <property type="entry name" value="CysN"/>
    <property type="match status" value="1"/>
</dbReference>
<evidence type="ECO:0000256" key="6">
    <source>
        <dbReference type="ARBA" id="ARBA00023134"/>
    </source>
</evidence>
<keyword evidence="6" id="KW-0342">GTP-binding</keyword>
<dbReference type="OrthoDB" id="9804504at2"/>
<dbReference type="InterPro" id="IPR027417">
    <property type="entry name" value="P-loop_NTPase"/>
</dbReference>
<keyword evidence="9" id="KW-1185">Reference proteome</keyword>
<dbReference type="PRINTS" id="PR00315">
    <property type="entry name" value="ELONGATNFCT"/>
</dbReference>
<dbReference type="PROSITE" id="PS00301">
    <property type="entry name" value="G_TR_1"/>
    <property type="match status" value="1"/>
</dbReference>
<name>A0A1M7Z373_9BACT</name>
<organism evidence="8 9">
    <name type="scientific">Algoriphagus zhangzhouensis</name>
    <dbReference type="NCBI Taxonomy" id="1073327"/>
    <lineage>
        <taxon>Bacteria</taxon>
        <taxon>Pseudomonadati</taxon>
        <taxon>Bacteroidota</taxon>
        <taxon>Cytophagia</taxon>
        <taxon>Cytophagales</taxon>
        <taxon>Cyclobacteriaceae</taxon>
        <taxon>Algoriphagus</taxon>
    </lineage>
</organism>
<dbReference type="InterPro" id="IPR005225">
    <property type="entry name" value="Small_GTP-bd"/>
</dbReference>
<gene>
    <name evidence="8" type="ORF">SAMN04488108_0043</name>
</gene>
<sequence>MSIQENNQLLRFTTAGSVDDGKSTLIGRLLYDSKSIFEDQIEAVKTSSEKKGFDYVDLSLLTDGLKSEREQGITIDVAYRYFATPKRKFIIADTPGHTQYTRNMVTGASTANLAIILVDARKGLLEQTYRHSFIASLLKIPHVVVCVNKMDLVDYSEEVYNQIVADYEAFSSKLDIKDVQFVPISALKGDNVVDRSENMDWYEGSTLLYHLEHVHIASDFNHIDCRLPVQMVIRPHTLEFQDFRGYAGRIDGGIFKPGDEVKILPSGFTSKVKTIELNGEQIAEAYAPMSVTMTLEDEIDISRGDMIVRPNNQPKSEQDLEVMVCWMNQKSLQNRTKLIVKHTTKECQAMVKDIQYKVDVNTLHRIEDIQEIGMNDIARVSIRTASPIFFDSYSKNRQTGSIILIDPNTNETVGAGMII</sequence>
<dbReference type="Gene3D" id="2.40.30.10">
    <property type="entry name" value="Translation factors"/>
    <property type="match status" value="2"/>
</dbReference>
<dbReference type="EC" id="2.7.7.4" evidence="1"/>
<dbReference type="InterPro" id="IPR044139">
    <property type="entry name" value="CysN_NoDQ_III"/>
</dbReference>
<evidence type="ECO:0000313" key="9">
    <source>
        <dbReference type="Proteomes" id="UP000184609"/>
    </source>
</evidence>
<evidence type="ECO:0000313" key="8">
    <source>
        <dbReference type="EMBL" id="SHO59407.1"/>
    </source>
</evidence>
<keyword evidence="5" id="KW-0067">ATP-binding</keyword>
<dbReference type="AlphaFoldDB" id="A0A1M7Z373"/>
<dbReference type="InterPro" id="IPR054696">
    <property type="entry name" value="GTP-eEF1A_C"/>
</dbReference>
<dbReference type="GO" id="GO:0003924">
    <property type="term" value="F:GTPase activity"/>
    <property type="evidence" value="ECO:0007669"/>
    <property type="project" value="InterPro"/>
</dbReference>
<dbReference type="Proteomes" id="UP000184609">
    <property type="component" value="Unassembled WGS sequence"/>
</dbReference>